<name>A0A8S3XXM2_PARAO</name>
<comment type="caution">
    <text evidence="2">The sequence shown here is derived from an EMBL/GenBank/DDBJ whole genome shotgun (WGS) entry which is preliminary data.</text>
</comment>
<accession>A0A8S3XXM2</accession>
<protein>
    <submittedName>
        <fullName evidence="2">(apollo) hypothetical protein</fullName>
    </submittedName>
</protein>
<evidence type="ECO:0000256" key="1">
    <source>
        <dbReference type="SAM" id="MobiDB-lite"/>
    </source>
</evidence>
<dbReference type="Proteomes" id="UP000691718">
    <property type="component" value="Unassembled WGS sequence"/>
</dbReference>
<evidence type="ECO:0000313" key="2">
    <source>
        <dbReference type="EMBL" id="CAG5047006.1"/>
    </source>
</evidence>
<gene>
    <name evidence="2" type="ORF">PAPOLLO_LOCUS23728</name>
</gene>
<dbReference type="EMBL" id="CAJQZP010001449">
    <property type="protein sequence ID" value="CAG5047006.1"/>
    <property type="molecule type" value="Genomic_DNA"/>
</dbReference>
<organism evidence="2 3">
    <name type="scientific">Parnassius apollo</name>
    <name type="common">Apollo butterfly</name>
    <name type="synonym">Papilio apollo</name>
    <dbReference type="NCBI Taxonomy" id="110799"/>
    <lineage>
        <taxon>Eukaryota</taxon>
        <taxon>Metazoa</taxon>
        <taxon>Ecdysozoa</taxon>
        <taxon>Arthropoda</taxon>
        <taxon>Hexapoda</taxon>
        <taxon>Insecta</taxon>
        <taxon>Pterygota</taxon>
        <taxon>Neoptera</taxon>
        <taxon>Endopterygota</taxon>
        <taxon>Lepidoptera</taxon>
        <taxon>Glossata</taxon>
        <taxon>Ditrysia</taxon>
        <taxon>Papilionoidea</taxon>
        <taxon>Papilionidae</taxon>
        <taxon>Parnassiinae</taxon>
        <taxon>Parnassini</taxon>
        <taxon>Parnassius</taxon>
        <taxon>Parnassius</taxon>
    </lineage>
</organism>
<dbReference type="AlphaFoldDB" id="A0A8S3XXM2"/>
<evidence type="ECO:0000313" key="3">
    <source>
        <dbReference type="Proteomes" id="UP000691718"/>
    </source>
</evidence>
<feature type="compositionally biased region" description="Basic and acidic residues" evidence="1">
    <location>
        <begin position="53"/>
        <end position="64"/>
    </location>
</feature>
<keyword evidence="3" id="KW-1185">Reference proteome</keyword>
<feature type="region of interest" description="Disordered" evidence="1">
    <location>
        <begin position="38"/>
        <end position="80"/>
    </location>
</feature>
<proteinExistence type="predicted"/>
<reference evidence="2" key="1">
    <citation type="submission" date="2021-04" db="EMBL/GenBank/DDBJ databases">
        <authorList>
            <person name="Tunstrom K."/>
        </authorList>
    </citation>
    <scope>NUCLEOTIDE SEQUENCE</scope>
</reference>
<sequence length="118" mass="13304">MQQDIAQQQQDMLEVKEDIKGNADNRCEAVITTVPMTQSGKEITTGTEIPALSERERRATERSKAKGATTLQKRERLSTSTDCLKTKTDINQLSNAESGEWKTVVNQKKVRKTQPKLR</sequence>
<feature type="compositionally biased region" description="Polar residues" evidence="1">
    <location>
        <begin position="38"/>
        <end position="47"/>
    </location>
</feature>